<dbReference type="OrthoDB" id="5897448at2"/>
<dbReference type="Proteomes" id="UP000094802">
    <property type="component" value="Unassembled WGS sequence"/>
</dbReference>
<dbReference type="RefSeq" id="WP_019824562.1">
    <property type="nucleotide sequence ID" value="NZ_AJZD02000003.1"/>
</dbReference>
<evidence type="ECO:0000313" key="2">
    <source>
        <dbReference type="Proteomes" id="UP000094802"/>
    </source>
</evidence>
<dbReference type="EMBL" id="AJZD02000003">
    <property type="protein sequence ID" value="OEF95448.1"/>
    <property type="molecule type" value="Genomic_DNA"/>
</dbReference>
<reference evidence="1 2" key="1">
    <citation type="journal article" date="2012" name="Science">
        <title>Ecological populations of bacteria act as socially cohesive units of antibiotic production and resistance.</title>
        <authorList>
            <person name="Cordero O.X."/>
            <person name="Wildschutte H."/>
            <person name="Kirkup B."/>
            <person name="Proehl S."/>
            <person name="Ngo L."/>
            <person name="Hussain F."/>
            <person name="Le Roux F."/>
            <person name="Mincer T."/>
            <person name="Polz M.F."/>
        </authorList>
    </citation>
    <scope>NUCLEOTIDE SEQUENCE [LARGE SCALE GENOMIC DNA]</scope>
    <source>
        <strain evidence="1 2">12E03</strain>
    </source>
</reference>
<sequence length="83" mass="9388">MARVEMINTTYITGLSETQSDFELVAQQVDKNKQALGEASSGEDNVVTEQDVVDMVIEQTVINETIRRMKADQQRLEEIIDEV</sequence>
<name>A0A1E5FYD5_VIBSP</name>
<comment type="caution">
    <text evidence="1">The sequence shown here is derived from an EMBL/GenBank/DDBJ whole genome shotgun (WGS) entry which is preliminary data.</text>
</comment>
<accession>A0A1E5FYD5</accession>
<protein>
    <submittedName>
        <fullName evidence="1">Uncharacterized protein</fullName>
    </submittedName>
</protein>
<gene>
    <name evidence="1" type="ORF">A142_02475</name>
</gene>
<proteinExistence type="predicted"/>
<evidence type="ECO:0000313" key="1">
    <source>
        <dbReference type="EMBL" id="OEF95448.1"/>
    </source>
</evidence>
<organism evidence="1 2">
    <name type="scientific">Vibrio splendidus 12E03</name>
    <dbReference type="NCBI Taxonomy" id="1191305"/>
    <lineage>
        <taxon>Bacteria</taxon>
        <taxon>Pseudomonadati</taxon>
        <taxon>Pseudomonadota</taxon>
        <taxon>Gammaproteobacteria</taxon>
        <taxon>Vibrionales</taxon>
        <taxon>Vibrionaceae</taxon>
        <taxon>Vibrio</taxon>
    </lineage>
</organism>
<dbReference type="AlphaFoldDB" id="A0A1E5FYD5"/>